<evidence type="ECO:0000313" key="3">
    <source>
        <dbReference type="EMBL" id="XCP93254.1"/>
    </source>
</evidence>
<dbReference type="CDD" id="cd01646">
    <property type="entry name" value="RT_Bac_retron_I"/>
    <property type="match status" value="1"/>
</dbReference>
<protein>
    <submittedName>
        <fullName evidence="3">RNA-directed DNA polymerase</fullName>
    </submittedName>
</protein>
<name>A0AAU8N6L7_9BACL</name>
<accession>A0AAU8N6L7</accession>
<gene>
    <name evidence="3" type="ORF">ABXS70_18690</name>
</gene>
<organism evidence="3">
    <name type="scientific">Paenibacillus sp. AN1007</name>
    <dbReference type="NCBI Taxonomy" id="3151385"/>
    <lineage>
        <taxon>Bacteria</taxon>
        <taxon>Bacillati</taxon>
        <taxon>Bacillota</taxon>
        <taxon>Bacilli</taxon>
        <taxon>Bacillales</taxon>
        <taxon>Paenibacillaceae</taxon>
        <taxon>Paenibacillus</taxon>
    </lineage>
</organism>
<dbReference type="PROSITE" id="PS50878">
    <property type="entry name" value="RT_POL"/>
    <property type="match status" value="1"/>
</dbReference>
<keyword evidence="3" id="KW-0695">RNA-directed DNA polymerase</keyword>
<proteinExistence type="predicted"/>
<sequence>MARQARLTLQNCILKGYFPAELVPGFTTKMLGTQINSISSSIPGMSIIVNGQRVHSSKCCIHSIPKIQHHRRTLSIPNPFHQIKVFETIIDNWTTIKNEIKKSRYSLTKPMVNKHLQRAINRQHSFSEIPQIVPILSSNSRFVLKTDISRYYPTIYTHSIPWACHGKTFAKRNRGPAHFGNVLDTNVRNTQDQQTIGIPIGPDSSYVISELIGSVMDQEIYQELGVTGLRYIDDYYFFFNSLSEAEEALTKIHKVVKRYELEINPEKTMIYSLPEPLEFNWISEIRNYEFHSSIKRQKTDLVTFFSKAFEYSKKHPNEYVLKYSLARIKNVLVHKDNWELFESLILNSMIAEPSVIPTVIEILLAYRDKGYNLNYKKIAKTIDNNIGYHSKYSHGYEVSWNLWVAKSLNIKISRAAAKELSTIEDSFSRIVALDMRSNGLITTGLNISEWNNYLSHEHLYQEHWIFAYEAIKKGFLTSRSNYISSDNFFSLLSSRNIEFYDSTLQLEPASPSEMNYRPVSSSNMHRGARTQRESRIVSHGGGGGDY</sequence>
<dbReference type="EMBL" id="CP159992">
    <property type="protein sequence ID" value="XCP93254.1"/>
    <property type="molecule type" value="Genomic_DNA"/>
</dbReference>
<dbReference type="RefSeq" id="WP_366289938.1">
    <property type="nucleotide sequence ID" value="NZ_CP159992.1"/>
</dbReference>
<dbReference type="InterPro" id="IPR000477">
    <property type="entry name" value="RT_dom"/>
</dbReference>
<evidence type="ECO:0000256" key="1">
    <source>
        <dbReference type="SAM" id="MobiDB-lite"/>
    </source>
</evidence>
<dbReference type="AlphaFoldDB" id="A0AAU8N6L7"/>
<feature type="region of interest" description="Disordered" evidence="1">
    <location>
        <begin position="511"/>
        <end position="546"/>
    </location>
</feature>
<keyword evidence="3" id="KW-0548">Nucleotidyltransferase</keyword>
<feature type="domain" description="Reverse transcriptase" evidence="2">
    <location>
        <begin position="1"/>
        <end position="286"/>
    </location>
</feature>
<evidence type="ECO:0000259" key="2">
    <source>
        <dbReference type="PROSITE" id="PS50878"/>
    </source>
</evidence>
<dbReference type="Pfam" id="PF00078">
    <property type="entry name" value="RVT_1"/>
    <property type="match status" value="1"/>
</dbReference>
<dbReference type="GO" id="GO:0003964">
    <property type="term" value="F:RNA-directed DNA polymerase activity"/>
    <property type="evidence" value="ECO:0007669"/>
    <property type="project" value="UniProtKB-KW"/>
</dbReference>
<keyword evidence="3" id="KW-0808">Transferase</keyword>
<reference evidence="3" key="1">
    <citation type="submission" date="2024-05" db="EMBL/GenBank/DDBJ databases">
        <title>Draft genome assemblies of 36 bacteria isolated from hibernating arctic ground squirrels.</title>
        <authorList>
            <person name="McKee H."/>
            <person name="Mullen L."/>
            <person name="Drown D.M."/>
            <person name="Duddleston K.N."/>
        </authorList>
    </citation>
    <scope>NUCLEOTIDE SEQUENCE</scope>
    <source>
        <strain evidence="3">AN1007</strain>
    </source>
</reference>